<dbReference type="GO" id="GO:0005524">
    <property type="term" value="F:ATP binding"/>
    <property type="evidence" value="ECO:0007669"/>
    <property type="project" value="UniProtKB-KW"/>
</dbReference>
<evidence type="ECO:0000313" key="3">
    <source>
        <dbReference type="EMBL" id="GEK89426.1"/>
    </source>
</evidence>
<feature type="domain" description="ATPase AAA-type core" evidence="1">
    <location>
        <begin position="233"/>
        <end position="337"/>
    </location>
</feature>
<dbReference type="GO" id="GO:0000731">
    <property type="term" value="P:DNA synthesis involved in DNA repair"/>
    <property type="evidence" value="ECO:0007669"/>
    <property type="project" value="TreeGrafter"/>
</dbReference>
<dbReference type="RefSeq" id="WP_091488979.1">
    <property type="nucleotide sequence ID" value="NZ_BJUX01000014.1"/>
</dbReference>
<keyword evidence="3" id="KW-0067">ATP-binding</keyword>
<keyword evidence="6" id="KW-1185">Reference proteome</keyword>
<dbReference type="STRING" id="426703.SAMN04488100_12534"/>
<sequence length="634" mass="73984">MELNQRYDQLINLLNNINTEISKINDIDLENEDPIKKLPDTLSTVIIRLNTVNRDFNSYSDQLRTLVNIVINKFYQQINNSIVGYHADKLEKYANIYDILKSLLNELNRIDYLLLIRDNNVILIGGNGAGKSSFASYLKDSMSNNIVVIPAQKFLFYNKVISRLHLTTRLMINNIQKDNLIKRGKFENSNNDYDVKRFMEELTELFSKLVTVIANEQTIDEHNLMKQSEISQSNKNETILYKLNNLWKTLIPDIEFELDTVNRTLIPKKDGKDYSLNSLSDGEKAMLYYICHVFLAERNSFIVVDEPETFLNVSNFNRLWDTLESYREDCKFIYISHVIDFIITRSNADLLWCKSFKYPSEWEIKNIESEEGISQQFPKELLSEILGARKPILFCEGEKNSLDYYVYTSLFRNDAVICPVGGHTLVVQYTKAYNNSPILNSNKAYGIIDSDLMTDNEIQNLKNNSIYVLPFNEIEMVFFVKEVINRVLKDNFSSEEITVKINQFTSKFFEIVKNKKIEIKEQKVKKYLNTQLSNYRINNMQSGDAMISEIKGWLDNLNIKDFEDKVLSDIDRVINQNDYEGLLKISPQKKEISKGLANSYLDSQYVRKAVNQIKLDEKLTIELKTKYFNDIKFF</sequence>
<dbReference type="InterPro" id="IPR003959">
    <property type="entry name" value="ATPase_AAA_core"/>
</dbReference>
<dbReference type="Pfam" id="PF13304">
    <property type="entry name" value="AAA_21"/>
    <property type="match status" value="1"/>
</dbReference>
<dbReference type="EMBL" id="FOBL01000025">
    <property type="protein sequence ID" value="SEM10129.1"/>
    <property type="molecule type" value="Genomic_DNA"/>
</dbReference>
<evidence type="ECO:0000313" key="4">
    <source>
        <dbReference type="EMBL" id="SEM10129.1"/>
    </source>
</evidence>
<dbReference type="SUPFAM" id="SSF52540">
    <property type="entry name" value="P-loop containing nucleoside triphosphate hydrolases"/>
    <property type="match status" value="1"/>
</dbReference>
<gene>
    <name evidence="3" type="ORF">APU01nite_14650</name>
    <name evidence="4" type="ORF">SAMN04488100_12534</name>
</gene>
<name>A0A1H7VMJ4_9LACT</name>
<evidence type="ECO:0000313" key="5">
    <source>
        <dbReference type="Proteomes" id="UP000198548"/>
    </source>
</evidence>
<evidence type="ECO:0000313" key="6">
    <source>
        <dbReference type="Proteomes" id="UP000321425"/>
    </source>
</evidence>
<dbReference type="PANTHER" id="PTHR32182">
    <property type="entry name" value="DNA REPLICATION AND REPAIR PROTEIN RECF"/>
    <property type="match status" value="1"/>
</dbReference>
<protein>
    <submittedName>
        <fullName evidence="3">ABC transporter ATP-binding protein</fullName>
    </submittedName>
</protein>
<feature type="domain" description="DUF4435" evidence="2">
    <location>
        <begin position="389"/>
        <end position="594"/>
    </location>
</feature>
<dbReference type="Gene3D" id="3.40.50.300">
    <property type="entry name" value="P-loop containing nucleotide triphosphate hydrolases"/>
    <property type="match status" value="1"/>
</dbReference>
<dbReference type="InterPro" id="IPR027417">
    <property type="entry name" value="P-loop_NTPase"/>
</dbReference>
<dbReference type="GO" id="GO:0016887">
    <property type="term" value="F:ATP hydrolysis activity"/>
    <property type="evidence" value="ECO:0007669"/>
    <property type="project" value="InterPro"/>
</dbReference>
<evidence type="ECO:0000259" key="2">
    <source>
        <dbReference type="Pfam" id="PF14491"/>
    </source>
</evidence>
<reference evidence="3 6" key="2">
    <citation type="submission" date="2019-07" db="EMBL/GenBank/DDBJ databases">
        <title>Whole genome shotgun sequence of Alkalibacterium putridalgicola NBRC 103243.</title>
        <authorList>
            <person name="Hosoyama A."/>
            <person name="Uohara A."/>
            <person name="Ohji S."/>
            <person name="Ichikawa N."/>
        </authorList>
    </citation>
    <scope>NUCLEOTIDE SEQUENCE [LARGE SCALE GENOMIC DNA]</scope>
    <source>
        <strain evidence="3 6">NBRC 103243</strain>
    </source>
</reference>
<dbReference type="AlphaFoldDB" id="A0A1H7VMJ4"/>
<dbReference type="GO" id="GO:0006302">
    <property type="term" value="P:double-strand break repair"/>
    <property type="evidence" value="ECO:0007669"/>
    <property type="project" value="TreeGrafter"/>
</dbReference>
<dbReference type="Proteomes" id="UP000198548">
    <property type="component" value="Unassembled WGS sequence"/>
</dbReference>
<accession>A0A1H7VMJ4</accession>
<dbReference type="InterPro" id="IPR029492">
    <property type="entry name" value="DUF4435"/>
</dbReference>
<dbReference type="Proteomes" id="UP000321425">
    <property type="component" value="Unassembled WGS sequence"/>
</dbReference>
<keyword evidence="3" id="KW-0547">Nucleotide-binding</keyword>
<reference evidence="4 5" key="1">
    <citation type="submission" date="2016-10" db="EMBL/GenBank/DDBJ databases">
        <authorList>
            <person name="de Groot N.N."/>
        </authorList>
    </citation>
    <scope>NUCLEOTIDE SEQUENCE [LARGE SCALE GENOMIC DNA]</scope>
    <source>
        <strain evidence="4 5">DSM 19182</strain>
    </source>
</reference>
<dbReference type="PANTHER" id="PTHR32182:SF22">
    <property type="entry name" value="ATP-DEPENDENT ENDONUCLEASE, OLD FAMILY-RELATED"/>
    <property type="match status" value="1"/>
</dbReference>
<proteinExistence type="predicted"/>
<dbReference type="EMBL" id="BJUX01000014">
    <property type="protein sequence ID" value="GEK89426.1"/>
    <property type="molecule type" value="Genomic_DNA"/>
</dbReference>
<organism evidence="4 5">
    <name type="scientific">Alkalibacterium putridalgicola</name>
    <dbReference type="NCBI Taxonomy" id="426703"/>
    <lineage>
        <taxon>Bacteria</taxon>
        <taxon>Bacillati</taxon>
        <taxon>Bacillota</taxon>
        <taxon>Bacilli</taxon>
        <taxon>Lactobacillales</taxon>
        <taxon>Carnobacteriaceae</taxon>
        <taxon>Alkalibacterium</taxon>
    </lineage>
</organism>
<dbReference type="Pfam" id="PF14491">
    <property type="entry name" value="DUF4435"/>
    <property type="match status" value="1"/>
</dbReference>
<dbReference type="OrthoDB" id="308933at2"/>
<evidence type="ECO:0000259" key="1">
    <source>
        <dbReference type="Pfam" id="PF13304"/>
    </source>
</evidence>